<dbReference type="InterPro" id="IPR008551">
    <property type="entry name" value="TANGO2"/>
</dbReference>
<evidence type="ECO:0000313" key="1">
    <source>
        <dbReference type="EMBL" id="VEV96919.1"/>
    </source>
</evidence>
<dbReference type="PANTHER" id="PTHR17985">
    <property type="entry name" value="SER/THR-RICH PROTEIN T10 IN DGCR REGION"/>
    <property type="match status" value="1"/>
</dbReference>
<sequence>MCLIVFAWRPGHAQPLIVAANRDEFYARPSAALAQWPEAPGVYAGRDLEAGGTWLGIGPNGRFAALTNIRDLTLTPGLRSRGELPAAFLLGQASPEDYLTELSRSGESYSGFNLLVADQQQMCHLNSQTGQFRVLEAGVYGLSNADLDSPWPKVQHARHGLAELLDQPQLEPLAELMHDSSQPDDSRLPHTGVGIATERLLSSMFIASANYGTRATTVLISHANGQRQLLERSFGPHGAKLGEVTLGL</sequence>
<protein>
    <submittedName>
        <fullName evidence="1">Uncharacterized protein</fullName>
    </submittedName>
</protein>
<dbReference type="RefSeq" id="WP_150548106.1">
    <property type="nucleotide sequence ID" value="NZ_LR215729.2"/>
</dbReference>
<accession>A0A653E2E9</accession>
<reference evidence="1" key="1">
    <citation type="submission" date="2019-02" db="EMBL/GenBank/DDBJ databases">
        <authorList>
            <consortium name="Genoscope - CEA"/>
            <person name="William W."/>
        </authorList>
    </citation>
    <scope>NUCLEOTIDE SEQUENCE [LARGE SCALE GENOMIC DNA]</scope>
    <source>
        <strain evidence="1">YSy11</strain>
    </source>
</reference>
<dbReference type="AlphaFoldDB" id="A0A653E2E9"/>
<dbReference type="PANTHER" id="PTHR17985:SF8">
    <property type="entry name" value="TRANSPORT AND GOLGI ORGANIZATION PROTEIN 2 HOMOLOG"/>
    <property type="match status" value="1"/>
</dbReference>
<proteinExistence type="predicted"/>
<dbReference type="EMBL" id="LR215729">
    <property type="protein sequence ID" value="VEV96919.1"/>
    <property type="molecule type" value="Genomic_DNA"/>
</dbReference>
<gene>
    <name evidence="1" type="ORF">PMYSY11_1873</name>
</gene>
<name>A0A653E2E9_9PSED</name>
<organism evidence="1">
    <name type="scientific">Pseudomonas marincola</name>
    <dbReference type="NCBI Taxonomy" id="437900"/>
    <lineage>
        <taxon>Bacteria</taxon>
        <taxon>Pseudomonadati</taxon>
        <taxon>Pseudomonadota</taxon>
        <taxon>Gammaproteobacteria</taxon>
        <taxon>Pseudomonadales</taxon>
        <taxon>Pseudomonadaceae</taxon>
        <taxon>Pseudomonas</taxon>
    </lineage>
</organism>
<dbReference type="Pfam" id="PF05742">
    <property type="entry name" value="TANGO2"/>
    <property type="match status" value="1"/>
</dbReference>